<dbReference type="Pfam" id="PF00084">
    <property type="entry name" value="Sushi"/>
    <property type="match status" value="2"/>
</dbReference>
<evidence type="ECO:0000313" key="8">
    <source>
        <dbReference type="RefSeq" id="XP_022335311.1"/>
    </source>
</evidence>
<feature type="domain" description="Sushi" evidence="6">
    <location>
        <begin position="26"/>
        <end position="79"/>
    </location>
</feature>
<gene>
    <name evidence="8" type="primary">LOC111131859</name>
</gene>
<dbReference type="GeneID" id="111131859"/>
<keyword evidence="3" id="KW-1015">Disulfide bond</keyword>
<keyword evidence="4" id="KW-0768">Sushi</keyword>
<proteinExistence type="predicted"/>
<comment type="caution">
    <text evidence="4">Lacks conserved residue(s) required for the propagation of feature annotation.</text>
</comment>
<evidence type="ECO:0000313" key="7">
    <source>
        <dbReference type="Proteomes" id="UP000694844"/>
    </source>
</evidence>
<dbReference type="SUPFAM" id="SSF57535">
    <property type="entry name" value="Complement control module/SCR domain"/>
    <property type="match status" value="2"/>
</dbReference>
<sequence length="149" mass="16951">MTMKIYFYFILLIICLVSEISEGKESNCEVPTLRNGRVRLRSKGRVVRFRCRKRFELYGPKIALCLREGWTFPPPFCVAPGSTCPKLKPSKELTISKELNSGVWKLSCQPGLQLQGRDFIYCDGSKWSGELPSCLCKCRISNPYISSSL</sequence>
<accession>A0A8B8E7A1</accession>
<dbReference type="AlphaFoldDB" id="A0A8B8E7A1"/>
<dbReference type="KEGG" id="cvn:111131859"/>
<evidence type="ECO:0000256" key="1">
    <source>
        <dbReference type="ARBA" id="ARBA00022729"/>
    </source>
</evidence>
<evidence type="ECO:0000256" key="3">
    <source>
        <dbReference type="ARBA" id="ARBA00023157"/>
    </source>
</evidence>
<dbReference type="Proteomes" id="UP000694844">
    <property type="component" value="Chromosome 1"/>
</dbReference>
<dbReference type="Gene3D" id="2.10.70.10">
    <property type="entry name" value="Complement Module, domain 1"/>
    <property type="match status" value="2"/>
</dbReference>
<evidence type="ECO:0000256" key="4">
    <source>
        <dbReference type="PROSITE-ProRule" id="PRU00302"/>
    </source>
</evidence>
<keyword evidence="7" id="KW-1185">Reference proteome</keyword>
<keyword evidence="2" id="KW-0677">Repeat</keyword>
<dbReference type="PANTHER" id="PTHR45656">
    <property type="entry name" value="PROTEIN CBR-CLEC-78"/>
    <property type="match status" value="1"/>
</dbReference>
<dbReference type="PROSITE" id="PS50923">
    <property type="entry name" value="SUSHI"/>
    <property type="match status" value="2"/>
</dbReference>
<organism evidence="7 8">
    <name type="scientific">Crassostrea virginica</name>
    <name type="common">Eastern oyster</name>
    <dbReference type="NCBI Taxonomy" id="6565"/>
    <lineage>
        <taxon>Eukaryota</taxon>
        <taxon>Metazoa</taxon>
        <taxon>Spiralia</taxon>
        <taxon>Lophotrochozoa</taxon>
        <taxon>Mollusca</taxon>
        <taxon>Bivalvia</taxon>
        <taxon>Autobranchia</taxon>
        <taxon>Pteriomorphia</taxon>
        <taxon>Ostreida</taxon>
        <taxon>Ostreoidea</taxon>
        <taxon>Ostreidae</taxon>
        <taxon>Crassostrea</taxon>
    </lineage>
</organism>
<dbReference type="InterPro" id="IPR035976">
    <property type="entry name" value="Sushi/SCR/CCP_sf"/>
</dbReference>
<dbReference type="SMART" id="SM00032">
    <property type="entry name" value="CCP"/>
    <property type="match status" value="2"/>
</dbReference>
<feature type="chain" id="PRO_5034510555" evidence="5">
    <location>
        <begin position="24"/>
        <end position="149"/>
    </location>
</feature>
<dbReference type="RefSeq" id="XP_022335311.1">
    <property type="nucleotide sequence ID" value="XM_022479603.1"/>
</dbReference>
<dbReference type="InterPro" id="IPR000436">
    <property type="entry name" value="Sushi_SCR_CCP_dom"/>
</dbReference>
<evidence type="ECO:0000259" key="6">
    <source>
        <dbReference type="PROSITE" id="PS50923"/>
    </source>
</evidence>
<reference evidence="7" key="1">
    <citation type="submission" date="2024-06" db="UniProtKB">
        <authorList>
            <consortium name="RefSeq"/>
        </authorList>
    </citation>
    <scope>NUCLEOTIDE SEQUENCE [LARGE SCALE GENOMIC DNA]</scope>
</reference>
<evidence type="ECO:0000256" key="5">
    <source>
        <dbReference type="SAM" id="SignalP"/>
    </source>
</evidence>
<dbReference type="OrthoDB" id="6162141at2759"/>
<evidence type="ECO:0000256" key="2">
    <source>
        <dbReference type="ARBA" id="ARBA00022737"/>
    </source>
</evidence>
<dbReference type="CDD" id="cd00033">
    <property type="entry name" value="CCP"/>
    <property type="match status" value="2"/>
</dbReference>
<protein>
    <submittedName>
        <fullName evidence="8">Complement factor H-related protein 1-like</fullName>
    </submittedName>
</protein>
<dbReference type="InterPro" id="IPR051277">
    <property type="entry name" value="SEZ6_CSMD_C4BPB_Regulators"/>
</dbReference>
<feature type="signal peptide" evidence="5">
    <location>
        <begin position="1"/>
        <end position="23"/>
    </location>
</feature>
<name>A0A8B8E7A1_CRAVI</name>
<dbReference type="PANTHER" id="PTHR45656:SF4">
    <property type="entry name" value="PROTEIN CBR-CLEC-78"/>
    <property type="match status" value="1"/>
</dbReference>
<reference evidence="8" key="2">
    <citation type="submission" date="2025-08" db="UniProtKB">
        <authorList>
            <consortium name="RefSeq"/>
        </authorList>
    </citation>
    <scope>IDENTIFICATION</scope>
    <source>
        <tissue evidence="8">Whole sample</tissue>
    </source>
</reference>
<keyword evidence="1 5" id="KW-0732">Signal</keyword>
<feature type="domain" description="Sushi" evidence="6">
    <location>
        <begin position="82"/>
        <end position="136"/>
    </location>
</feature>